<sequence length="126" mass="13463">DLASRLGDQHEDAVPRRVGGLLPKVYGWVSRFKHALEEAAASGAGPVGMNGDEAISCMKTVKENVEGGTLVEMYRSDRGSECRDAGRLVALARDEVTIMAEGALGLHMQSTCTAHRLQDGRLAAKL</sequence>
<name>A0A9P6KS36_9PLEO</name>
<dbReference type="EMBL" id="WJXW01000004">
    <property type="protein sequence ID" value="KAF9736825.1"/>
    <property type="molecule type" value="Genomic_DNA"/>
</dbReference>
<feature type="non-terminal residue" evidence="1">
    <location>
        <position position="1"/>
    </location>
</feature>
<protein>
    <submittedName>
        <fullName evidence="1">Glutathione S-transferase</fullName>
    </submittedName>
</protein>
<comment type="caution">
    <text evidence="1">The sequence shown here is derived from an EMBL/GenBank/DDBJ whole genome shotgun (WGS) entry which is preliminary data.</text>
</comment>
<dbReference type="AlphaFoldDB" id="A0A9P6KS36"/>
<proteinExistence type="predicted"/>
<organism evidence="1 2">
    <name type="scientific">Paraphaeosphaeria minitans</name>
    <dbReference type="NCBI Taxonomy" id="565426"/>
    <lineage>
        <taxon>Eukaryota</taxon>
        <taxon>Fungi</taxon>
        <taxon>Dikarya</taxon>
        <taxon>Ascomycota</taxon>
        <taxon>Pezizomycotina</taxon>
        <taxon>Dothideomycetes</taxon>
        <taxon>Pleosporomycetidae</taxon>
        <taxon>Pleosporales</taxon>
        <taxon>Massarineae</taxon>
        <taxon>Didymosphaeriaceae</taxon>
        <taxon>Paraphaeosphaeria</taxon>
    </lineage>
</organism>
<evidence type="ECO:0000313" key="1">
    <source>
        <dbReference type="EMBL" id="KAF9736825.1"/>
    </source>
</evidence>
<evidence type="ECO:0000313" key="2">
    <source>
        <dbReference type="Proteomes" id="UP000756921"/>
    </source>
</evidence>
<reference evidence="1" key="1">
    <citation type="journal article" date="2020" name="Mol. Plant Microbe Interact.">
        <title>Genome Sequence of the Biocontrol Agent Coniothyrium minitans strain Conio (IMI 134523).</title>
        <authorList>
            <person name="Patel D."/>
            <person name="Shittu T.A."/>
            <person name="Baroncelli R."/>
            <person name="Muthumeenakshi S."/>
            <person name="Osborne T.H."/>
            <person name="Janganan T.K."/>
            <person name="Sreenivasaprasad S."/>
        </authorList>
    </citation>
    <scope>NUCLEOTIDE SEQUENCE</scope>
    <source>
        <strain evidence="1">Conio</strain>
    </source>
</reference>
<gene>
    <name evidence="1" type="ORF">PMIN01_04604</name>
</gene>
<keyword evidence="2" id="KW-1185">Reference proteome</keyword>
<dbReference type="OrthoDB" id="202840at2759"/>
<accession>A0A9P6KS36</accession>
<dbReference type="Proteomes" id="UP000756921">
    <property type="component" value="Unassembled WGS sequence"/>
</dbReference>